<keyword evidence="2" id="KW-1185">Reference proteome</keyword>
<proteinExistence type="predicted"/>
<evidence type="ECO:0000313" key="2">
    <source>
        <dbReference type="Proteomes" id="UP000321598"/>
    </source>
</evidence>
<accession>A0ABQ0XWU2</accession>
<sequence length="58" mass="6795">MKLKTSELINRSNASIYRSLVYIKPSYLHKLNVISIVSQKKFIKINHRLTNTYPKGVF</sequence>
<name>A0ABQ0XWU2_9STAP</name>
<dbReference type="Proteomes" id="UP000321598">
    <property type="component" value="Unassembled WGS sequence"/>
</dbReference>
<evidence type="ECO:0000313" key="1">
    <source>
        <dbReference type="EMBL" id="GEQ01046.1"/>
    </source>
</evidence>
<organism evidence="1 2">
    <name type="scientific">Staphylococcus arlettae</name>
    <dbReference type="NCBI Taxonomy" id="29378"/>
    <lineage>
        <taxon>Bacteria</taxon>
        <taxon>Bacillati</taxon>
        <taxon>Bacillota</taxon>
        <taxon>Bacilli</taxon>
        <taxon>Bacillales</taxon>
        <taxon>Staphylococcaceae</taxon>
        <taxon>Staphylococcus</taxon>
    </lineage>
</organism>
<gene>
    <name evidence="1" type="ORF">SAR03_20830</name>
</gene>
<comment type="caution">
    <text evidence="1">The sequence shown here is derived from an EMBL/GenBank/DDBJ whole genome shotgun (WGS) entry which is preliminary data.</text>
</comment>
<reference evidence="1 2" key="1">
    <citation type="submission" date="2019-07" db="EMBL/GenBank/DDBJ databases">
        <title>Whole genome shotgun sequence of Staphylococcus arlettae NBRC 109765.</title>
        <authorList>
            <person name="Hosoyama A."/>
            <person name="Uohara A."/>
            <person name="Ohji S."/>
            <person name="Ichikawa N."/>
        </authorList>
    </citation>
    <scope>NUCLEOTIDE SEQUENCE [LARGE SCALE GENOMIC DNA]</scope>
    <source>
        <strain evidence="1 2">NBRC 109765</strain>
    </source>
</reference>
<protein>
    <submittedName>
        <fullName evidence="1">Uncharacterized protein</fullName>
    </submittedName>
</protein>
<dbReference type="EMBL" id="BKAV01000025">
    <property type="protein sequence ID" value="GEQ01046.1"/>
    <property type="molecule type" value="Genomic_DNA"/>
</dbReference>